<evidence type="ECO:0000313" key="1">
    <source>
        <dbReference type="EMBL" id="EIE77172.1"/>
    </source>
</evidence>
<dbReference type="RefSeq" id="XP_067512568.1">
    <property type="nucleotide sequence ID" value="XM_067656467.1"/>
</dbReference>
<organism evidence="1 2">
    <name type="scientific">Rhizopus delemar (strain RA 99-880 / ATCC MYA-4621 / FGSC 9543 / NRRL 43880)</name>
    <name type="common">Mucormycosis agent</name>
    <name type="synonym">Rhizopus arrhizus var. delemar</name>
    <dbReference type="NCBI Taxonomy" id="246409"/>
    <lineage>
        <taxon>Eukaryota</taxon>
        <taxon>Fungi</taxon>
        <taxon>Fungi incertae sedis</taxon>
        <taxon>Mucoromycota</taxon>
        <taxon>Mucoromycotina</taxon>
        <taxon>Mucoromycetes</taxon>
        <taxon>Mucorales</taxon>
        <taxon>Mucorineae</taxon>
        <taxon>Rhizopodaceae</taxon>
        <taxon>Rhizopus</taxon>
    </lineage>
</organism>
<keyword evidence="2" id="KW-1185">Reference proteome</keyword>
<dbReference type="GeneID" id="93608848"/>
<dbReference type="EMBL" id="CH476732">
    <property type="protein sequence ID" value="EIE77172.1"/>
    <property type="molecule type" value="Genomic_DNA"/>
</dbReference>
<dbReference type="Proteomes" id="UP000009138">
    <property type="component" value="Unassembled WGS sequence"/>
</dbReference>
<accession>I1BLU2</accession>
<proteinExistence type="predicted"/>
<evidence type="ECO:0000313" key="2">
    <source>
        <dbReference type="Proteomes" id="UP000009138"/>
    </source>
</evidence>
<gene>
    <name evidence="1" type="ORF">RO3G_01876</name>
</gene>
<dbReference type="VEuPathDB" id="FungiDB:RO3G_01876"/>
<dbReference type="InParanoid" id="I1BLU2"/>
<reference evidence="1 2" key="1">
    <citation type="journal article" date="2009" name="PLoS Genet.">
        <title>Genomic analysis of the basal lineage fungus Rhizopus oryzae reveals a whole-genome duplication.</title>
        <authorList>
            <person name="Ma L.-J."/>
            <person name="Ibrahim A.S."/>
            <person name="Skory C."/>
            <person name="Grabherr M.G."/>
            <person name="Burger G."/>
            <person name="Butler M."/>
            <person name="Elias M."/>
            <person name="Idnurm A."/>
            <person name="Lang B.F."/>
            <person name="Sone T."/>
            <person name="Abe A."/>
            <person name="Calvo S.E."/>
            <person name="Corrochano L.M."/>
            <person name="Engels R."/>
            <person name="Fu J."/>
            <person name="Hansberg W."/>
            <person name="Kim J.-M."/>
            <person name="Kodira C.D."/>
            <person name="Koehrsen M.J."/>
            <person name="Liu B."/>
            <person name="Miranda-Saavedra D."/>
            <person name="O'Leary S."/>
            <person name="Ortiz-Castellanos L."/>
            <person name="Poulter R."/>
            <person name="Rodriguez-Romero J."/>
            <person name="Ruiz-Herrera J."/>
            <person name="Shen Y.-Q."/>
            <person name="Zeng Q."/>
            <person name="Galagan J."/>
            <person name="Birren B.W."/>
            <person name="Cuomo C.A."/>
            <person name="Wickes B.L."/>
        </authorList>
    </citation>
    <scope>NUCLEOTIDE SEQUENCE [LARGE SCALE GENOMIC DNA]</scope>
    <source>
        <strain evidence="2">RA 99-880 / ATCC MYA-4621 / FGSC 9543 / NRRL 43880</strain>
    </source>
</reference>
<name>I1BLU2_RHIO9</name>
<dbReference type="AlphaFoldDB" id="I1BLU2"/>
<protein>
    <submittedName>
        <fullName evidence="1">Uncharacterized protein</fullName>
    </submittedName>
</protein>
<sequence>MFGFCWYRLYWVVSNTIVRISTLIEICHNQGMLMGFFSVVLIEVIHVSAKYSK</sequence>